<dbReference type="Pfam" id="PF16124">
    <property type="entry name" value="RecQ_Zn_bind"/>
    <property type="match status" value="1"/>
</dbReference>
<dbReference type="GO" id="GO:0003677">
    <property type="term" value="F:DNA binding"/>
    <property type="evidence" value="ECO:0007669"/>
    <property type="project" value="UniProtKB-KW"/>
</dbReference>
<dbReference type="InterPro" id="IPR032284">
    <property type="entry name" value="RecQ_Zn-bd"/>
</dbReference>
<protein>
    <recommendedName>
        <fullName evidence="11">ATP-dependent DNA helicase RecQ</fullName>
        <ecNumber evidence="10">5.6.2.4</ecNumber>
    </recommendedName>
    <alternativeName>
        <fullName evidence="12">DNA 3'-5' helicase RecQ</fullName>
    </alternativeName>
</protein>
<reference evidence="15 16" key="1">
    <citation type="submission" date="2013-04" db="EMBL/GenBank/DDBJ databases">
        <title>The Genome Sequence of Treponema medium ATCC 700293.</title>
        <authorList>
            <consortium name="The Broad Institute Genomics Platform"/>
            <person name="Earl A."/>
            <person name="Ward D."/>
            <person name="Feldgarden M."/>
            <person name="Gevers D."/>
            <person name="Leonetti C."/>
            <person name="Blanton J.M."/>
            <person name="Dewhirst F.E."/>
            <person name="Izard J."/>
            <person name="Walker B."/>
            <person name="Young S."/>
            <person name="Zeng Q."/>
            <person name="Gargeya S."/>
            <person name="Fitzgerald M."/>
            <person name="Haas B."/>
            <person name="Abouelleil A."/>
            <person name="Allen A.W."/>
            <person name="Alvarado L."/>
            <person name="Arachchi H.M."/>
            <person name="Berlin A.M."/>
            <person name="Chapman S.B."/>
            <person name="Gainer-Dewar J."/>
            <person name="Goldberg J."/>
            <person name="Griggs A."/>
            <person name="Gujja S."/>
            <person name="Hansen M."/>
            <person name="Howarth C."/>
            <person name="Imamovic A."/>
            <person name="Ireland A."/>
            <person name="Larimer J."/>
            <person name="McCowan C."/>
            <person name="Murphy C."/>
            <person name="Pearson M."/>
            <person name="Poon T.W."/>
            <person name="Priest M."/>
            <person name="Roberts A."/>
            <person name="Saif S."/>
            <person name="Shea T."/>
            <person name="Sisk P."/>
            <person name="Sykes S."/>
            <person name="Wortman J."/>
            <person name="Nusbaum C."/>
            <person name="Birren B."/>
        </authorList>
    </citation>
    <scope>NUCLEOTIDE SEQUENCE [LARGE SCALE GENOMIC DNA]</scope>
    <source>
        <strain evidence="15 16">ATCC 700293</strain>
    </source>
</reference>
<dbReference type="Proteomes" id="UP000014634">
    <property type="component" value="Unassembled WGS sequence"/>
</dbReference>
<evidence type="ECO:0000256" key="8">
    <source>
        <dbReference type="ARBA" id="ARBA00023235"/>
    </source>
</evidence>
<dbReference type="EC" id="5.6.2.4" evidence="10"/>
<gene>
    <name evidence="15" type="ORF">HMPREF9195_00018</name>
</gene>
<keyword evidence="4" id="KW-0378">Hydrolase</keyword>
<dbReference type="PROSITE" id="PS51192">
    <property type="entry name" value="HELICASE_ATP_BIND_1"/>
    <property type="match status" value="1"/>
</dbReference>
<dbReference type="Pfam" id="PF00271">
    <property type="entry name" value="Helicase_C"/>
    <property type="match status" value="1"/>
</dbReference>
<name>A0AA87NSM6_TREMD</name>
<keyword evidence="3" id="KW-0547">Nucleotide-binding</keyword>
<dbReference type="InterPro" id="IPR004589">
    <property type="entry name" value="DNA_helicase_ATP-dep_RecQ"/>
</dbReference>
<dbReference type="NCBIfam" id="TIGR00614">
    <property type="entry name" value="recQ_fam"/>
    <property type="match status" value="1"/>
</dbReference>
<keyword evidence="2" id="KW-0479">Metal-binding</keyword>
<keyword evidence="5 15" id="KW-0347">Helicase</keyword>
<accession>A0AA87NSM6</accession>
<dbReference type="GO" id="GO:0005524">
    <property type="term" value="F:ATP binding"/>
    <property type="evidence" value="ECO:0007669"/>
    <property type="project" value="UniProtKB-KW"/>
</dbReference>
<evidence type="ECO:0000256" key="2">
    <source>
        <dbReference type="ARBA" id="ARBA00022723"/>
    </source>
</evidence>
<dbReference type="AlphaFoldDB" id="A0AA87NSM6"/>
<dbReference type="GO" id="GO:0016787">
    <property type="term" value="F:hydrolase activity"/>
    <property type="evidence" value="ECO:0007669"/>
    <property type="project" value="UniProtKB-KW"/>
</dbReference>
<dbReference type="InterPro" id="IPR014001">
    <property type="entry name" value="Helicase_ATP-bd"/>
</dbReference>
<dbReference type="Gene3D" id="3.40.50.300">
    <property type="entry name" value="P-loop containing nucleotide triphosphate hydrolases"/>
    <property type="match status" value="2"/>
</dbReference>
<dbReference type="CDD" id="cd17920">
    <property type="entry name" value="DEXHc_RecQ"/>
    <property type="match status" value="1"/>
</dbReference>
<dbReference type="PANTHER" id="PTHR13710:SF105">
    <property type="entry name" value="ATP-DEPENDENT DNA HELICASE Q1"/>
    <property type="match status" value="1"/>
</dbReference>
<dbReference type="GO" id="GO:0043138">
    <property type="term" value="F:3'-5' DNA helicase activity"/>
    <property type="evidence" value="ECO:0007669"/>
    <property type="project" value="UniProtKB-EC"/>
</dbReference>
<evidence type="ECO:0000256" key="6">
    <source>
        <dbReference type="ARBA" id="ARBA00022840"/>
    </source>
</evidence>
<proteinExistence type="inferred from homology"/>
<dbReference type="SUPFAM" id="SSF52540">
    <property type="entry name" value="P-loop containing nucleoside triphosphate hydrolases"/>
    <property type="match status" value="1"/>
</dbReference>
<evidence type="ECO:0000259" key="14">
    <source>
        <dbReference type="PROSITE" id="PS51194"/>
    </source>
</evidence>
<keyword evidence="8" id="KW-0413">Isomerase</keyword>
<dbReference type="GO" id="GO:0009378">
    <property type="term" value="F:four-way junction helicase activity"/>
    <property type="evidence" value="ECO:0007669"/>
    <property type="project" value="TreeGrafter"/>
</dbReference>
<evidence type="ECO:0000256" key="9">
    <source>
        <dbReference type="ARBA" id="ARBA00034617"/>
    </source>
</evidence>
<dbReference type="GO" id="GO:0006310">
    <property type="term" value="P:DNA recombination"/>
    <property type="evidence" value="ECO:0007669"/>
    <property type="project" value="InterPro"/>
</dbReference>
<dbReference type="InterPro" id="IPR011545">
    <property type="entry name" value="DEAD/DEAH_box_helicase_dom"/>
</dbReference>
<dbReference type="Pfam" id="PF00270">
    <property type="entry name" value="DEAD"/>
    <property type="match status" value="1"/>
</dbReference>
<evidence type="ECO:0000259" key="13">
    <source>
        <dbReference type="PROSITE" id="PS51192"/>
    </source>
</evidence>
<dbReference type="GO" id="GO:0005737">
    <property type="term" value="C:cytoplasm"/>
    <property type="evidence" value="ECO:0007669"/>
    <property type="project" value="TreeGrafter"/>
</dbReference>
<dbReference type="SMART" id="SM00487">
    <property type="entry name" value="DEXDc"/>
    <property type="match status" value="1"/>
</dbReference>
<evidence type="ECO:0000256" key="10">
    <source>
        <dbReference type="ARBA" id="ARBA00034808"/>
    </source>
</evidence>
<dbReference type="PANTHER" id="PTHR13710">
    <property type="entry name" value="DNA HELICASE RECQ FAMILY MEMBER"/>
    <property type="match status" value="1"/>
</dbReference>
<dbReference type="InterPro" id="IPR001650">
    <property type="entry name" value="Helicase_C-like"/>
</dbReference>
<comment type="caution">
    <text evidence="15">The sequence shown here is derived from an EMBL/GenBank/DDBJ whole genome shotgun (WGS) entry which is preliminary data.</text>
</comment>
<evidence type="ECO:0000256" key="7">
    <source>
        <dbReference type="ARBA" id="ARBA00023125"/>
    </source>
</evidence>
<comment type="catalytic activity">
    <reaction evidence="9">
        <text>Couples ATP hydrolysis with the unwinding of duplex DNA by translocating in the 3'-5' direction.</text>
        <dbReference type="EC" id="5.6.2.4"/>
    </reaction>
</comment>
<dbReference type="GO" id="GO:0046872">
    <property type="term" value="F:metal ion binding"/>
    <property type="evidence" value="ECO:0007669"/>
    <property type="project" value="UniProtKB-KW"/>
</dbReference>
<evidence type="ECO:0000256" key="5">
    <source>
        <dbReference type="ARBA" id="ARBA00022806"/>
    </source>
</evidence>
<evidence type="ECO:0000256" key="11">
    <source>
        <dbReference type="ARBA" id="ARBA00044535"/>
    </source>
</evidence>
<dbReference type="EMBL" id="ATFE01000001">
    <property type="protein sequence ID" value="EPF30007.1"/>
    <property type="molecule type" value="Genomic_DNA"/>
</dbReference>
<evidence type="ECO:0000313" key="15">
    <source>
        <dbReference type="EMBL" id="EPF30007.1"/>
    </source>
</evidence>
<keyword evidence="7" id="KW-0238">DNA-binding</keyword>
<dbReference type="GO" id="GO:0005694">
    <property type="term" value="C:chromosome"/>
    <property type="evidence" value="ECO:0007669"/>
    <property type="project" value="TreeGrafter"/>
</dbReference>
<evidence type="ECO:0000256" key="3">
    <source>
        <dbReference type="ARBA" id="ARBA00022741"/>
    </source>
</evidence>
<dbReference type="PROSITE" id="PS51194">
    <property type="entry name" value="HELICASE_CTER"/>
    <property type="match status" value="1"/>
</dbReference>
<organism evidence="15 16">
    <name type="scientific">Treponema medium ATCC 700293</name>
    <dbReference type="NCBI Taxonomy" id="1125700"/>
    <lineage>
        <taxon>Bacteria</taxon>
        <taxon>Pseudomonadati</taxon>
        <taxon>Spirochaetota</taxon>
        <taxon>Spirochaetia</taxon>
        <taxon>Spirochaetales</taxon>
        <taxon>Treponemataceae</taxon>
        <taxon>Treponema</taxon>
    </lineage>
</organism>
<dbReference type="SMART" id="SM00490">
    <property type="entry name" value="HELICc"/>
    <property type="match status" value="1"/>
</dbReference>
<dbReference type="InterPro" id="IPR027417">
    <property type="entry name" value="P-loop_NTPase"/>
</dbReference>
<evidence type="ECO:0000256" key="4">
    <source>
        <dbReference type="ARBA" id="ARBA00022801"/>
    </source>
</evidence>
<feature type="domain" description="Helicase C-terminal" evidence="14">
    <location>
        <begin position="333"/>
        <end position="481"/>
    </location>
</feature>
<evidence type="ECO:0000313" key="16">
    <source>
        <dbReference type="Proteomes" id="UP000014634"/>
    </source>
</evidence>
<dbReference type="GO" id="GO:0006281">
    <property type="term" value="P:DNA repair"/>
    <property type="evidence" value="ECO:0007669"/>
    <property type="project" value="TreeGrafter"/>
</dbReference>
<evidence type="ECO:0000256" key="12">
    <source>
        <dbReference type="ARBA" id="ARBA00044550"/>
    </source>
</evidence>
<evidence type="ECO:0000256" key="1">
    <source>
        <dbReference type="ARBA" id="ARBA00005446"/>
    </source>
</evidence>
<feature type="domain" description="Helicase ATP-binding" evidence="13">
    <location>
        <begin position="140"/>
        <end position="312"/>
    </location>
</feature>
<comment type="similarity">
    <text evidence="1">Belongs to the helicase family. RecQ subfamily.</text>
</comment>
<sequence>MNIINNKTPNGEIPYLFEQETALPDTESCPVIFESDNPEYSLEKTADAVSICAQTVFGIPALYPWQRLVIANILDAIHAAEAVEAAASSAGITASHTEPQYGQYATEPAGISTAPVGTALPQAEDYFPSGTGEPLSELYDEDGVLRGRQIVLLPTGAGKSLCFQVPALLLDKPTLIIYPLLALMSDQMRRMCEGNLEPVLFRGGQSGQERAAQYARLEGTDGKPPAKLIIANPEILMQEEVLNRIAKRGIAHLAIDEAHCVSEWGDSFRPAYQTLKQVIETLKPPAVTAFTATAGNEVLKRISELLFDGRAHLVRGESDRTNIAYYVRQCRVKAPALLQEVMQRQRPMVIFCATRNGTEQTAAFLRYTLRDRAIRFYHAGLQRDEKDDVEQWFHQHDSAILVTTCAWGMGVDKKNVRTVIHLNASPTAEAYIQEAGRGGRDGNPAQAVLLWSPEDKVRIALLPEKQRKRAEILVSFAESGRCRREVLLEALGEVRAVPLHAGDESIACSGCDICNGTALLYPQDEQELIKFVAANKRKFTASKLIRVLHENLPLWRAGDISSLVSQLIQEQKICPANAFFWKGALIC</sequence>
<dbReference type="RefSeq" id="WP_016522099.1">
    <property type="nucleotide sequence ID" value="NZ_KE332517.1"/>
</dbReference>
<keyword evidence="6" id="KW-0067">ATP-binding</keyword>